<evidence type="ECO:0000313" key="7">
    <source>
        <dbReference type="EMBL" id="EXB78378.1"/>
    </source>
</evidence>
<dbReference type="PROSITE" id="PS50089">
    <property type="entry name" value="ZF_RING_2"/>
    <property type="match status" value="1"/>
</dbReference>
<dbReference type="PANTHER" id="PTHR45969">
    <property type="entry name" value="RING ZINC FINGER PROTEIN-RELATED"/>
    <property type="match status" value="1"/>
</dbReference>
<dbReference type="GO" id="GO:0016567">
    <property type="term" value="P:protein ubiquitination"/>
    <property type="evidence" value="ECO:0007669"/>
    <property type="project" value="TreeGrafter"/>
</dbReference>
<protein>
    <submittedName>
        <fullName evidence="7">Uncharacterized RING finger protein</fullName>
    </submittedName>
</protein>
<dbReference type="InterPro" id="IPR013083">
    <property type="entry name" value="Znf_RING/FYVE/PHD"/>
</dbReference>
<keyword evidence="3" id="KW-0862">Zinc</keyword>
<dbReference type="AlphaFoldDB" id="W9R9U8"/>
<evidence type="ECO:0000256" key="2">
    <source>
        <dbReference type="ARBA" id="ARBA00022771"/>
    </source>
</evidence>
<feature type="signal peptide" evidence="5">
    <location>
        <begin position="1"/>
        <end position="19"/>
    </location>
</feature>
<gene>
    <name evidence="7" type="ORF">L484_003239</name>
</gene>
<dbReference type="InterPro" id="IPR011016">
    <property type="entry name" value="Znf_RING-CH"/>
</dbReference>
<keyword evidence="1" id="KW-0479">Metal-binding</keyword>
<evidence type="ECO:0000256" key="3">
    <source>
        <dbReference type="ARBA" id="ARBA00022833"/>
    </source>
</evidence>
<accession>W9R9U8</accession>
<dbReference type="SMART" id="SM00744">
    <property type="entry name" value="RINGv"/>
    <property type="match status" value="1"/>
</dbReference>
<organism evidence="7 8">
    <name type="scientific">Morus notabilis</name>
    <dbReference type="NCBI Taxonomy" id="981085"/>
    <lineage>
        <taxon>Eukaryota</taxon>
        <taxon>Viridiplantae</taxon>
        <taxon>Streptophyta</taxon>
        <taxon>Embryophyta</taxon>
        <taxon>Tracheophyta</taxon>
        <taxon>Spermatophyta</taxon>
        <taxon>Magnoliopsida</taxon>
        <taxon>eudicotyledons</taxon>
        <taxon>Gunneridae</taxon>
        <taxon>Pentapetalae</taxon>
        <taxon>rosids</taxon>
        <taxon>fabids</taxon>
        <taxon>Rosales</taxon>
        <taxon>Moraceae</taxon>
        <taxon>Moreae</taxon>
        <taxon>Morus</taxon>
    </lineage>
</organism>
<proteinExistence type="predicted"/>
<keyword evidence="2 4" id="KW-0863">Zinc-finger</keyword>
<evidence type="ECO:0000259" key="6">
    <source>
        <dbReference type="PROSITE" id="PS50089"/>
    </source>
</evidence>
<feature type="domain" description="RING-type" evidence="6">
    <location>
        <begin position="83"/>
        <end position="126"/>
    </location>
</feature>
<dbReference type="PANTHER" id="PTHR45969:SF81">
    <property type="entry name" value="OS08G0157400 PROTEIN"/>
    <property type="match status" value="1"/>
</dbReference>
<dbReference type="Proteomes" id="UP000030645">
    <property type="component" value="Unassembled WGS sequence"/>
</dbReference>
<evidence type="ECO:0000256" key="5">
    <source>
        <dbReference type="SAM" id="SignalP"/>
    </source>
</evidence>
<dbReference type="Gene3D" id="3.30.40.10">
    <property type="entry name" value="Zinc/RING finger domain, C3HC4 (zinc finger)"/>
    <property type="match status" value="1"/>
</dbReference>
<dbReference type="EMBL" id="KE344772">
    <property type="protein sequence ID" value="EXB78378.1"/>
    <property type="molecule type" value="Genomic_DNA"/>
</dbReference>
<dbReference type="GO" id="GO:0008270">
    <property type="term" value="F:zinc ion binding"/>
    <property type="evidence" value="ECO:0007669"/>
    <property type="project" value="UniProtKB-KW"/>
</dbReference>
<dbReference type="SMART" id="SM00184">
    <property type="entry name" value="RING"/>
    <property type="match status" value="1"/>
</dbReference>
<dbReference type="GO" id="GO:0061630">
    <property type="term" value="F:ubiquitin protein ligase activity"/>
    <property type="evidence" value="ECO:0007669"/>
    <property type="project" value="TreeGrafter"/>
</dbReference>
<dbReference type="SUPFAM" id="SSF57850">
    <property type="entry name" value="RING/U-box"/>
    <property type="match status" value="1"/>
</dbReference>
<evidence type="ECO:0000313" key="8">
    <source>
        <dbReference type="Proteomes" id="UP000030645"/>
    </source>
</evidence>
<sequence length="146" mass="17279">MHILIHILHLLWLIIKAIIYPLKRDETPSDPYDEDLSHYDDEEEDYYRFSASLIKKQLPMMSYGSFLQRETGKVSENDNDNICIVCLSGIEARHEVRVPFNCCHVFHRECLDAWIDQGRGTCPLCRSKLCNIHDHHYDQYPMLGYY</sequence>
<keyword evidence="8" id="KW-1185">Reference proteome</keyword>
<dbReference type="Pfam" id="PF13639">
    <property type="entry name" value="zf-RING_2"/>
    <property type="match status" value="1"/>
</dbReference>
<name>W9R9U8_9ROSA</name>
<evidence type="ECO:0000256" key="1">
    <source>
        <dbReference type="ARBA" id="ARBA00022723"/>
    </source>
</evidence>
<feature type="chain" id="PRO_5004929350" evidence="5">
    <location>
        <begin position="20"/>
        <end position="146"/>
    </location>
</feature>
<reference evidence="8" key="1">
    <citation type="submission" date="2013-01" db="EMBL/GenBank/DDBJ databases">
        <title>Draft Genome Sequence of a Mulberry Tree, Morus notabilis C.K. Schneid.</title>
        <authorList>
            <person name="He N."/>
            <person name="Zhao S."/>
        </authorList>
    </citation>
    <scope>NUCLEOTIDE SEQUENCE</scope>
</reference>
<keyword evidence="5" id="KW-0732">Signal</keyword>
<evidence type="ECO:0000256" key="4">
    <source>
        <dbReference type="PROSITE-ProRule" id="PRU00175"/>
    </source>
</evidence>
<dbReference type="InterPro" id="IPR001841">
    <property type="entry name" value="Znf_RING"/>
</dbReference>
<dbReference type="eggNOG" id="KOG0800">
    <property type="taxonomic scope" value="Eukaryota"/>
</dbReference>